<dbReference type="EMBL" id="CP170721">
    <property type="protein sequence ID" value="XIA20197.1"/>
    <property type="molecule type" value="Genomic_DNA"/>
</dbReference>
<organism evidence="1">
    <name type="scientific">Rhodanobacter sp. FW102-FHT14D07</name>
    <dbReference type="NCBI Taxonomy" id="3351462"/>
    <lineage>
        <taxon>Bacteria</taxon>
        <taxon>Pseudomonadati</taxon>
        <taxon>Pseudomonadota</taxon>
        <taxon>Gammaproteobacteria</taxon>
        <taxon>Lysobacterales</taxon>
        <taxon>Rhodanobacteraceae</taxon>
        <taxon>Rhodanobacter</taxon>
    </lineage>
</organism>
<accession>A0AB74UVB9</accession>
<dbReference type="Pfam" id="PF11697">
    <property type="entry name" value="DUF3293"/>
    <property type="match status" value="1"/>
</dbReference>
<name>A0AB74UVB9_9GAMM</name>
<proteinExistence type="predicted"/>
<dbReference type="AlphaFoldDB" id="A0AB74UVB9"/>
<dbReference type="InterPro" id="IPR021710">
    <property type="entry name" value="DUF3293"/>
</dbReference>
<gene>
    <name evidence="1" type="ORF">ACFYG5_08755</name>
</gene>
<reference evidence="1" key="1">
    <citation type="submission" date="2024-10" db="EMBL/GenBank/DDBJ databases">
        <authorList>
            <person name="Lesea H.P."/>
            <person name="Kuehl J.V."/>
            <person name="Chandonia J.-M."/>
        </authorList>
    </citation>
    <scope>NUCLEOTIDE SEQUENCE</scope>
    <source>
        <strain evidence="1">FW102-FHT14D07</strain>
    </source>
</reference>
<dbReference type="RefSeq" id="WP_395117927.1">
    <property type="nucleotide sequence ID" value="NZ_CP170721.1"/>
</dbReference>
<sequence>MDESLLAAFRATRYLVCLDPVEWADIRIDQPLPVALHALVGAQAWGFITAWNPRGEPRDLADNLAAQEQLFAALREWPGAAIRPGIGIGTSGWHEPSLFVTGPDRATLDALARRHEQLAYLHGRADGTARLRVME</sequence>
<evidence type="ECO:0000313" key="1">
    <source>
        <dbReference type="EMBL" id="XIA20197.1"/>
    </source>
</evidence>
<protein>
    <submittedName>
        <fullName evidence="1">DUF3293 domain-containing protein</fullName>
    </submittedName>
</protein>